<dbReference type="Gene3D" id="2.30.30.100">
    <property type="match status" value="1"/>
</dbReference>
<comment type="caution">
    <text evidence="15">The sequence shown here is derived from an EMBL/GenBank/DDBJ whole genome shotgun (WGS) entry which is preliminary data.</text>
</comment>
<dbReference type="Pfam" id="PF01423">
    <property type="entry name" value="LSM"/>
    <property type="match status" value="1"/>
</dbReference>
<comment type="caution">
    <text evidence="11">Lacks conserved residue(s) required for the propagation of feature annotation.</text>
</comment>
<dbReference type="GO" id="GO:0003723">
    <property type="term" value="F:RNA binding"/>
    <property type="evidence" value="ECO:0007669"/>
    <property type="project" value="UniProtKB-KW"/>
</dbReference>
<dbReference type="Proteomes" id="UP000838763">
    <property type="component" value="Unassembled WGS sequence"/>
</dbReference>
<keyword evidence="8" id="KW-0539">Nucleus</keyword>
<feature type="disulfide bond" evidence="11">
    <location>
        <begin position="114"/>
        <end position="129"/>
    </location>
</feature>
<gene>
    <name evidence="15" type="ORF">PPNO1_LOCUS9134</name>
</gene>
<dbReference type="EMBL" id="CALLCH030000020">
    <property type="protein sequence ID" value="CAI4219578.1"/>
    <property type="molecule type" value="Genomic_DNA"/>
</dbReference>
<evidence type="ECO:0000256" key="10">
    <source>
        <dbReference type="ARBA" id="ARBA00030144"/>
    </source>
</evidence>
<dbReference type="GO" id="GO:0071013">
    <property type="term" value="C:catalytic step 2 spliceosome"/>
    <property type="evidence" value="ECO:0007669"/>
    <property type="project" value="TreeGrafter"/>
</dbReference>
<evidence type="ECO:0000256" key="4">
    <source>
        <dbReference type="ARBA" id="ARBA00022669"/>
    </source>
</evidence>
<dbReference type="InterPro" id="IPR001002">
    <property type="entry name" value="Chitin-bd_1"/>
</dbReference>
<comment type="subcellular location">
    <subcellularLocation>
        <location evidence="1">Nucleus</location>
    </subcellularLocation>
</comment>
<accession>A0A9P1HCK7</accession>
<dbReference type="SUPFAM" id="SSF57016">
    <property type="entry name" value="Plant lectins/antimicrobial peptides"/>
    <property type="match status" value="2"/>
</dbReference>
<evidence type="ECO:0000256" key="11">
    <source>
        <dbReference type="PROSITE-ProRule" id="PRU00261"/>
    </source>
</evidence>
<feature type="domain" description="Sm" evidence="14">
    <location>
        <begin position="178"/>
        <end position="251"/>
    </location>
</feature>
<comment type="similarity">
    <text evidence="2">Belongs to the snRNP Sm proteins family. SmF/LSm6 subfamily.</text>
</comment>
<dbReference type="InterPro" id="IPR001163">
    <property type="entry name" value="Sm_dom_euk/arc"/>
</dbReference>
<evidence type="ECO:0000259" key="13">
    <source>
        <dbReference type="PROSITE" id="PS50941"/>
    </source>
</evidence>
<evidence type="ECO:0000256" key="6">
    <source>
        <dbReference type="ARBA" id="ARBA00022884"/>
    </source>
</evidence>
<feature type="disulfide bond" evidence="11">
    <location>
        <begin position="128"/>
        <end position="142"/>
    </location>
</feature>
<evidence type="ECO:0000259" key="14">
    <source>
        <dbReference type="PROSITE" id="PS52002"/>
    </source>
</evidence>
<dbReference type="PROSITE" id="PS52002">
    <property type="entry name" value="SM"/>
    <property type="match status" value="1"/>
</dbReference>
<keyword evidence="7" id="KW-0508">mRNA splicing</keyword>
<feature type="domain" description="Chitin-binding type-1" evidence="13">
    <location>
        <begin position="111"/>
        <end position="155"/>
    </location>
</feature>
<evidence type="ECO:0000256" key="12">
    <source>
        <dbReference type="SAM" id="MobiDB-lite"/>
    </source>
</evidence>
<dbReference type="PROSITE" id="PS00026">
    <property type="entry name" value="CHIT_BIND_I_1"/>
    <property type="match status" value="1"/>
</dbReference>
<name>A0A9P1HCK7_9PEZI</name>
<protein>
    <recommendedName>
        <fullName evidence="10">Sm protein F</fullName>
    </recommendedName>
</protein>
<evidence type="ECO:0000256" key="1">
    <source>
        <dbReference type="ARBA" id="ARBA00004123"/>
    </source>
</evidence>
<dbReference type="InterPro" id="IPR018371">
    <property type="entry name" value="Chitin-binding_1_CS"/>
</dbReference>
<feature type="disulfide bond" evidence="11">
    <location>
        <begin position="34"/>
        <end position="49"/>
    </location>
</feature>
<evidence type="ECO:0000313" key="15">
    <source>
        <dbReference type="EMBL" id="CAI4219578.1"/>
    </source>
</evidence>
<keyword evidence="6" id="KW-0694">RNA-binding</keyword>
<proteinExistence type="inferred from homology"/>
<dbReference type="CDD" id="cd01722">
    <property type="entry name" value="Sm_F"/>
    <property type="match status" value="1"/>
</dbReference>
<feature type="region of interest" description="Disordered" evidence="12">
    <location>
        <begin position="78"/>
        <end position="107"/>
    </location>
</feature>
<dbReference type="InterPro" id="IPR036861">
    <property type="entry name" value="Endochitinase-like_sf"/>
</dbReference>
<dbReference type="PANTHER" id="PTHR11021">
    <property type="entry name" value="SMALL NUCLEAR RIBONUCLEOPROTEIN F SNRNP-F"/>
    <property type="match status" value="1"/>
</dbReference>
<evidence type="ECO:0000256" key="5">
    <source>
        <dbReference type="ARBA" id="ARBA00022728"/>
    </source>
</evidence>
<evidence type="ECO:0000256" key="7">
    <source>
        <dbReference type="ARBA" id="ARBA00023187"/>
    </source>
</evidence>
<keyword evidence="16" id="KW-1185">Reference proteome</keyword>
<dbReference type="GO" id="GO:0005685">
    <property type="term" value="C:U1 snRNP"/>
    <property type="evidence" value="ECO:0007669"/>
    <property type="project" value="TreeGrafter"/>
</dbReference>
<dbReference type="GO" id="GO:0034715">
    <property type="term" value="C:pICln-Sm protein complex"/>
    <property type="evidence" value="ECO:0007669"/>
    <property type="project" value="TreeGrafter"/>
</dbReference>
<evidence type="ECO:0000256" key="8">
    <source>
        <dbReference type="ARBA" id="ARBA00023242"/>
    </source>
</evidence>
<dbReference type="CDD" id="cd11618">
    <property type="entry name" value="ChtBD1_1"/>
    <property type="match status" value="1"/>
</dbReference>
<dbReference type="GO" id="GO:0008061">
    <property type="term" value="F:chitin binding"/>
    <property type="evidence" value="ECO:0007669"/>
    <property type="project" value="UniProtKB-UniRule"/>
</dbReference>
<evidence type="ECO:0000256" key="3">
    <source>
        <dbReference type="ARBA" id="ARBA00022664"/>
    </source>
</evidence>
<feature type="disulfide bond" evidence="11">
    <location>
        <begin position="48"/>
        <end position="62"/>
    </location>
</feature>
<organism evidence="15 16">
    <name type="scientific">Parascedosporium putredinis</name>
    <dbReference type="NCBI Taxonomy" id="1442378"/>
    <lineage>
        <taxon>Eukaryota</taxon>
        <taxon>Fungi</taxon>
        <taxon>Dikarya</taxon>
        <taxon>Ascomycota</taxon>
        <taxon>Pezizomycotina</taxon>
        <taxon>Sordariomycetes</taxon>
        <taxon>Hypocreomycetidae</taxon>
        <taxon>Microascales</taxon>
        <taxon>Microascaceae</taxon>
        <taxon>Parascedosporium</taxon>
    </lineage>
</organism>
<dbReference type="Pfam" id="PF00187">
    <property type="entry name" value="Chitin_bind_1"/>
    <property type="match status" value="1"/>
</dbReference>
<evidence type="ECO:0000256" key="9">
    <source>
        <dbReference type="ARBA" id="ARBA00023274"/>
    </source>
</evidence>
<dbReference type="SUPFAM" id="SSF50182">
    <property type="entry name" value="Sm-like ribonucleoproteins"/>
    <property type="match status" value="1"/>
</dbReference>
<dbReference type="InterPro" id="IPR016487">
    <property type="entry name" value="Lsm6/sSmF"/>
</dbReference>
<dbReference type="PROSITE" id="PS50941">
    <property type="entry name" value="CHIT_BIND_I_2"/>
    <property type="match status" value="2"/>
</dbReference>
<dbReference type="AlphaFoldDB" id="A0A9P1HCK7"/>
<dbReference type="Gene3D" id="3.30.60.10">
    <property type="entry name" value="Endochitinase-like"/>
    <property type="match status" value="2"/>
</dbReference>
<feature type="domain" description="Chitin-binding type-1" evidence="13">
    <location>
        <begin position="31"/>
        <end position="77"/>
    </location>
</feature>
<dbReference type="GO" id="GO:0000398">
    <property type="term" value="P:mRNA splicing, via spliceosome"/>
    <property type="evidence" value="ECO:0007669"/>
    <property type="project" value="InterPro"/>
</dbReference>
<feature type="disulfide bond" evidence="11">
    <location>
        <begin position="43"/>
        <end position="55"/>
    </location>
</feature>
<sequence length="259" mass="27190">MSGTSFLAGHHLLSARELEEYHVNLAKRQGATGCGANNAGAKCADNMCCSQFGFCGDTDIFCSEIAKCQPDFGRCETPAEPTTPTEPGTPAEPTTPTEPGTPGEGLTITTNGMCGNTTTCAGSTYGGCCSEFFWCGAGADYCGTGCQSQFGTCEGGALMANVAVTLASAIKMSFAPVNPRPMLQGLVNKPIFVRLKWGEVEYKGTLVSVDSYMNLQLDGAEEYVDNKSTGTLGSVLIRCNNVLWVRAADEKDRDASMSG</sequence>
<dbReference type="SMART" id="SM00651">
    <property type="entry name" value="Sm"/>
    <property type="match status" value="1"/>
</dbReference>
<reference evidence="15" key="1">
    <citation type="submission" date="2022-11" db="EMBL/GenBank/DDBJ databases">
        <authorList>
            <person name="Scott C."/>
            <person name="Bruce N."/>
        </authorList>
    </citation>
    <scope>NUCLEOTIDE SEQUENCE</scope>
</reference>
<keyword evidence="9" id="KW-0687">Ribonucleoprotein</keyword>
<keyword evidence="5" id="KW-0747">Spliceosome</keyword>
<dbReference type="CDD" id="cd00035">
    <property type="entry name" value="ChtBD1"/>
    <property type="match status" value="1"/>
</dbReference>
<dbReference type="SMART" id="SM00270">
    <property type="entry name" value="ChtBD1"/>
    <property type="match status" value="2"/>
</dbReference>
<keyword evidence="11" id="KW-1015">Disulfide bond</keyword>
<keyword evidence="4 11" id="KW-0147">Chitin-binding</keyword>
<keyword evidence="3" id="KW-0507">mRNA processing</keyword>
<dbReference type="OrthoDB" id="409625at2759"/>
<dbReference type="InterPro" id="IPR047575">
    <property type="entry name" value="Sm"/>
</dbReference>
<dbReference type="InterPro" id="IPR034100">
    <property type="entry name" value="Sm_F"/>
</dbReference>
<evidence type="ECO:0000256" key="2">
    <source>
        <dbReference type="ARBA" id="ARBA00007927"/>
    </source>
</evidence>
<dbReference type="InterPro" id="IPR010920">
    <property type="entry name" value="LSM_dom_sf"/>
</dbReference>
<dbReference type="PANTHER" id="PTHR11021:SF0">
    <property type="entry name" value="SMALL NUCLEAR RIBONUCLEOPROTEIN F"/>
    <property type="match status" value="1"/>
</dbReference>
<evidence type="ECO:0000313" key="16">
    <source>
        <dbReference type="Proteomes" id="UP000838763"/>
    </source>
</evidence>